<feature type="transmembrane region" description="Helical" evidence="2">
    <location>
        <begin position="201"/>
        <end position="224"/>
    </location>
</feature>
<accession>A0ABY8WAQ1</accession>
<dbReference type="RefSeq" id="WP_284915198.1">
    <property type="nucleotide sequence ID" value="NZ_CP126980.1"/>
</dbReference>
<feature type="compositionally biased region" description="Gly residues" evidence="1">
    <location>
        <begin position="127"/>
        <end position="145"/>
    </location>
</feature>
<keyword evidence="4" id="KW-1185">Reference proteome</keyword>
<feature type="transmembrane region" description="Helical" evidence="2">
    <location>
        <begin position="330"/>
        <end position="348"/>
    </location>
</feature>
<sequence length="417" mass="43104">MTLPRWVEPLLRARWVAVALLAAGFAVLLPAEPLDMMEFAAAGQRILDGHLDGVYDSGWNQAGPLQLLLSRVLMIGGHDYTPALPVRVAVNVGLVLGAMALCRRFGPAGRRGTEANGRPGASRQGTGPDGRPGGGRQGTGPDGRPGAGWQLAALREVAAGHLALIWLEVPVPWWGHPVELAIPALWAYASLWHSRGRTGTAAALLGVSVAIAPWAILGFPCLLASGGLRRALRTGVPAGLIGVAGYLPFVAAGHFGMFRHVWNVDPDSLVHLILPDLAAVSWPLRLVQAVLVAGGCAAVAWRCRGQRVVHAAAPATALLVRMFVDPVTLQYYWGPVAVATLLAFALSTEGSRRQLLALLLGYAAVLAGLAGRQVPGAAACLVVLAALLAAGSRRSAPAAAGRAPIGAAGDPLVALGA</sequence>
<feature type="transmembrane region" description="Helical" evidence="2">
    <location>
        <begin position="308"/>
        <end position="324"/>
    </location>
</feature>
<keyword evidence="2" id="KW-0812">Transmembrane</keyword>
<evidence type="ECO:0000313" key="4">
    <source>
        <dbReference type="Proteomes" id="UP001240150"/>
    </source>
</evidence>
<name>A0ABY8WAQ1_9ACTN</name>
<feature type="transmembrane region" description="Helical" evidence="2">
    <location>
        <begin position="282"/>
        <end position="301"/>
    </location>
</feature>
<keyword evidence="2" id="KW-1133">Transmembrane helix</keyword>
<evidence type="ECO:0008006" key="5">
    <source>
        <dbReference type="Google" id="ProtNLM"/>
    </source>
</evidence>
<evidence type="ECO:0000256" key="1">
    <source>
        <dbReference type="SAM" id="MobiDB-lite"/>
    </source>
</evidence>
<protein>
    <recommendedName>
        <fullName evidence="5">DUF2029 domain-containing protein</fullName>
    </recommendedName>
</protein>
<gene>
    <name evidence="3" type="ORF">ACTOB_005995</name>
</gene>
<feature type="transmembrane region" description="Helical" evidence="2">
    <location>
        <begin position="355"/>
        <end position="370"/>
    </location>
</feature>
<evidence type="ECO:0000256" key="2">
    <source>
        <dbReference type="SAM" id="Phobius"/>
    </source>
</evidence>
<feature type="transmembrane region" description="Helical" evidence="2">
    <location>
        <begin position="376"/>
        <end position="392"/>
    </location>
</feature>
<proteinExistence type="predicted"/>
<keyword evidence="2" id="KW-0472">Membrane</keyword>
<feature type="region of interest" description="Disordered" evidence="1">
    <location>
        <begin position="110"/>
        <end position="145"/>
    </location>
</feature>
<feature type="transmembrane region" description="Helical" evidence="2">
    <location>
        <begin position="236"/>
        <end position="262"/>
    </location>
</feature>
<organism evidence="3 4">
    <name type="scientific">Actinoplanes oblitus</name>
    <dbReference type="NCBI Taxonomy" id="3040509"/>
    <lineage>
        <taxon>Bacteria</taxon>
        <taxon>Bacillati</taxon>
        <taxon>Actinomycetota</taxon>
        <taxon>Actinomycetes</taxon>
        <taxon>Micromonosporales</taxon>
        <taxon>Micromonosporaceae</taxon>
        <taxon>Actinoplanes</taxon>
    </lineage>
</organism>
<dbReference type="Proteomes" id="UP001240150">
    <property type="component" value="Chromosome"/>
</dbReference>
<reference evidence="3 4" key="1">
    <citation type="submission" date="2023-06" db="EMBL/GenBank/DDBJ databases">
        <authorList>
            <person name="Yushchuk O."/>
            <person name="Binda E."/>
            <person name="Ruckert-Reed C."/>
            <person name="Fedorenko V."/>
            <person name="Kalinowski J."/>
            <person name="Marinelli F."/>
        </authorList>
    </citation>
    <scope>NUCLEOTIDE SEQUENCE [LARGE SCALE GENOMIC DNA]</scope>
    <source>
        <strain evidence="3 4">NRRL 3884</strain>
    </source>
</reference>
<dbReference type="EMBL" id="CP126980">
    <property type="protein sequence ID" value="WIM93995.1"/>
    <property type="molecule type" value="Genomic_DNA"/>
</dbReference>
<evidence type="ECO:0000313" key="3">
    <source>
        <dbReference type="EMBL" id="WIM93995.1"/>
    </source>
</evidence>